<reference evidence="1 2" key="1">
    <citation type="submission" date="2016-10" db="EMBL/GenBank/DDBJ databases">
        <title>Evaluation of Human, Veterinary and Environmental Mycobacterium chelonae Isolates by Core Genome Phylogenomic Analysis, Targeted Gene Comparison, and Anti-microbial Susceptibility Patterns: A Tale of Mistaken Identities.</title>
        <authorList>
            <person name="Fogelson S.B."/>
            <person name="Camus A.C."/>
            <person name="Lorenz W."/>
            <person name="Vasireddy R."/>
            <person name="Vasireddy S."/>
            <person name="Smith T."/>
            <person name="Brown-Elliott B.A."/>
            <person name="Wallace R.J.Jr."/>
            <person name="Hasan N.A."/>
            <person name="Reischl U."/>
            <person name="Sanchez S."/>
        </authorList>
    </citation>
    <scope>NUCLEOTIDE SEQUENCE [LARGE SCALE GENOMIC DNA]</scope>
    <source>
        <strain evidence="1 2">15515</strain>
    </source>
</reference>
<evidence type="ECO:0000313" key="2">
    <source>
        <dbReference type="Proteomes" id="UP000180043"/>
    </source>
</evidence>
<organism evidence="1 2">
    <name type="scientific">Mycobacteroides chelonae</name>
    <name type="common">Mycobacterium chelonae</name>
    <dbReference type="NCBI Taxonomy" id="1774"/>
    <lineage>
        <taxon>Bacteria</taxon>
        <taxon>Bacillati</taxon>
        <taxon>Actinomycetota</taxon>
        <taxon>Actinomycetes</taxon>
        <taxon>Mycobacteriales</taxon>
        <taxon>Mycobacteriaceae</taxon>
        <taxon>Mycobacteroides</taxon>
    </lineage>
</organism>
<dbReference type="Proteomes" id="UP000180043">
    <property type="component" value="Unassembled WGS sequence"/>
</dbReference>
<evidence type="ECO:0000313" key="1">
    <source>
        <dbReference type="EMBL" id="OHU47177.1"/>
    </source>
</evidence>
<dbReference type="EMBL" id="MLIQ01000042">
    <property type="protein sequence ID" value="OHU47177.1"/>
    <property type="molecule type" value="Genomic_DNA"/>
</dbReference>
<sequence>MSAVTIDPNVTVLVHQVVRALRDGVYVGAEKQVQKRIEKALAASELEFEREFRLDARDRPGRERSQDRPDFFVGGCVAIEVKLKTPRTQVLRQLGRYAEHGQVKAIVLASTSFTTLKDMQVVIHGVPVYPVVLRGGGLLG</sequence>
<name>A0A1S1LHJ7_MYCCH</name>
<dbReference type="AlphaFoldDB" id="A0A1S1LHJ7"/>
<protein>
    <recommendedName>
        <fullName evidence="3">Restriction endonuclease</fullName>
    </recommendedName>
</protein>
<gene>
    <name evidence="1" type="ORF">BKG82_26330</name>
</gene>
<dbReference type="RefSeq" id="WP_070947795.1">
    <property type="nucleotide sequence ID" value="NZ_MLIQ01000042.1"/>
</dbReference>
<proteinExistence type="predicted"/>
<evidence type="ECO:0008006" key="3">
    <source>
        <dbReference type="Google" id="ProtNLM"/>
    </source>
</evidence>
<comment type="caution">
    <text evidence="1">The sequence shown here is derived from an EMBL/GenBank/DDBJ whole genome shotgun (WGS) entry which is preliminary data.</text>
</comment>
<accession>A0A1S1LHJ7</accession>